<keyword evidence="1" id="KW-0285">Flavoprotein</keyword>
<dbReference type="InterPro" id="IPR035965">
    <property type="entry name" value="PAS-like_dom_sf"/>
</dbReference>
<dbReference type="InterPro" id="IPR000014">
    <property type="entry name" value="PAS"/>
</dbReference>
<dbReference type="NCBIfam" id="TIGR00229">
    <property type="entry name" value="sensory_box"/>
    <property type="match status" value="1"/>
</dbReference>
<dbReference type="Proteomes" id="UP000471501">
    <property type="component" value="Unassembled WGS sequence"/>
</dbReference>
<dbReference type="PANTHER" id="PTHR47429">
    <property type="entry name" value="PROTEIN TWIN LOV 1"/>
    <property type="match status" value="1"/>
</dbReference>
<dbReference type="AlphaFoldDB" id="A0A6I4NXX1"/>
<evidence type="ECO:0000313" key="5">
    <source>
        <dbReference type="EMBL" id="MWB96599.1"/>
    </source>
</evidence>
<evidence type="ECO:0000313" key="6">
    <source>
        <dbReference type="Proteomes" id="UP000471501"/>
    </source>
</evidence>
<reference evidence="5 6" key="1">
    <citation type="submission" date="2019-12" db="EMBL/GenBank/DDBJ databases">
        <authorList>
            <person name="Kim Y.S."/>
        </authorList>
    </citation>
    <scope>NUCLEOTIDE SEQUENCE [LARGE SCALE GENOMIC DNA]</scope>
    <source>
        <strain evidence="5 6">GA093</strain>
    </source>
</reference>
<keyword evidence="2" id="KW-0288">FMN</keyword>
<dbReference type="CDD" id="cd00130">
    <property type="entry name" value="PAS"/>
    <property type="match status" value="1"/>
</dbReference>
<evidence type="ECO:0000256" key="2">
    <source>
        <dbReference type="ARBA" id="ARBA00022643"/>
    </source>
</evidence>
<protein>
    <submittedName>
        <fullName evidence="5">PAS domain-containing protein</fullName>
    </submittedName>
</protein>
<evidence type="ECO:0000256" key="3">
    <source>
        <dbReference type="ARBA" id="ARBA00022991"/>
    </source>
</evidence>
<dbReference type="Pfam" id="PF13426">
    <property type="entry name" value="PAS_9"/>
    <property type="match status" value="1"/>
</dbReference>
<keyword evidence="3" id="KW-0157">Chromophore</keyword>
<evidence type="ECO:0000259" key="4">
    <source>
        <dbReference type="PROSITE" id="PS50112"/>
    </source>
</evidence>
<dbReference type="PROSITE" id="PS50112">
    <property type="entry name" value="PAS"/>
    <property type="match status" value="1"/>
</dbReference>
<comment type="caution">
    <text evidence="5">The sequence shown here is derived from an EMBL/GenBank/DDBJ whole genome shotgun (WGS) entry which is preliminary data.</text>
</comment>
<feature type="domain" description="PAS" evidence="4">
    <location>
        <begin position="73"/>
        <end position="128"/>
    </location>
</feature>
<evidence type="ECO:0000256" key="1">
    <source>
        <dbReference type="ARBA" id="ARBA00022630"/>
    </source>
</evidence>
<sequence>MNYDDDYGETFAQYDTSPKANIIPILSWDFHYELLNELKKYSFDLKRIQQIAHHFKWDTTDLKIKTRLQEEVIVITNLEQKIVFASNGILKMTGYKEAEILGKKPKTFQGPQTSLTDLKEIRTAIKKQKPFEKTIVNYKKNGELYNCKITCFPVFNLNKEITHFIAFEKVA</sequence>
<dbReference type="PANTHER" id="PTHR47429:SF2">
    <property type="entry name" value="PROTEIN TWIN LOV 1"/>
    <property type="match status" value="1"/>
</dbReference>
<gene>
    <name evidence="5" type="ORF">GON26_19730</name>
</gene>
<name>A0A6I4NXX1_9FLAO</name>
<keyword evidence="6" id="KW-1185">Reference proteome</keyword>
<proteinExistence type="predicted"/>
<dbReference type="SUPFAM" id="SSF55785">
    <property type="entry name" value="PYP-like sensor domain (PAS domain)"/>
    <property type="match status" value="1"/>
</dbReference>
<dbReference type="Gene3D" id="3.30.450.20">
    <property type="entry name" value="PAS domain"/>
    <property type="match status" value="1"/>
</dbReference>
<dbReference type="RefSeq" id="WP_160376488.1">
    <property type="nucleotide sequence ID" value="NZ_WSTB01000015.1"/>
</dbReference>
<accession>A0A6I4NXX1</accession>
<dbReference type="EMBL" id="WSTB01000015">
    <property type="protein sequence ID" value="MWB96599.1"/>
    <property type="molecule type" value="Genomic_DNA"/>
</dbReference>
<organism evidence="5 6">
    <name type="scientific">Flavobacterium hydrocarbonoxydans</name>
    <dbReference type="NCBI Taxonomy" id="2683249"/>
    <lineage>
        <taxon>Bacteria</taxon>
        <taxon>Pseudomonadati</taxon>
        <taxon>Bacteroidota</taxon>
        <taxon>Flavobacteriia</taxon>
        <taxon>Flavobacteriales</taxon>
        <taxon>Flavobacteriaceae</taxon>
        <taxon>Flavobacterium</taxon>
    </lineage>
</organism>